<gene>
    <name evidence="1" type="ORF">kustc0902</name>
</gene>
<organism evidence="1">
    <name type="scientific">Kuenenia stuttgartiensis</name>
    <dbReference type="NCBI Taxonomy" id="174633"/>
    <lineage>
        <taxon>Bacteria</taxon>
        <taxon>Pseudomonadati</taxon>
        <taxon>Planctomycetota</taxon>
        <taxon>Candidatus Brocadiia</taxon>
        <taxon>Candidatus Brocadiales</taxon>
        <taxon>Candidatus Brocadiaceae</taxon>
        <taxon>Candidatus Kuenenia</taxon>
    </lineage>
</organism>
<dbReference type="EMBL" id="CT573073">
    <property type="protein sequence ID" value="CAJ71647.1"/>
    <property type="molecule type" value="Genomic_DNA"/>
</dbReference>
<sequence length="69" mass="8173">MLAKIQKDLEFIKSKLIVIDNEIEDISNDLHEVRPEYIKKIKTLDKRGKFSPFSSVDELRNEIEQEQNL</sequence>
<name>Q1PWP3_KUEST</name>
<reference evidence="1" key="2">
    <citation type="submission" date="2006-01" db="EMBL/GenBank/DDBJ databases">
        <authorList>
            <person name="Genoscope"/>
        </authorList>
    </citation>
    <scope>NUCLEOTIDE SEQUENCE</scope>
</reference>
<proteinExistence type="predicted"/>
<dbReference type="Pfam" id="PF10884">
    <property type="entry name" value="DUF2683"/>
    <property type="match status" value="1"/>
</dbReference>
<dbReference type="AlphaFoldDB" id="Q1PWP3"/>
<reference evidence="1" key="1">
    <citation type="journal article" date="2006" name="Nature">
        <title>Deciphering the evolution and metabolism of an anammox bacterium from a community genome.</title>
        <authorList>
            <person name="Strous M."/>
            <person name="Pelletier E."/>
            <person name="Mangenot S."/>
            <person name="Rattei T."/>
            <person name="Lehner A."/>
            <person name="Taylor M.W."/>
            <person name="Horn M."/>
            <person name="Daims H."/>
            <person name="Bartol-Mavel D."/>
            <person name="Wincker P."/>
            <person name="Barbe V."/>
            <person name="Fonknechten N."/>
            <person name="Vallenet D."/>
            <person name="Segurens B."/>
            <person name="Schenowitz-Truong C."/>
            <person name="Medigue C."/>
            <person name="Collingro A."/>
            <person name="Snel B."/>
            <person name="Dutilh B.E."/>
            <person name="OpDenCamp H.J.M."/>
            <person name="vanDerDrift C."/>
            <person name="Cirpus I."/>
            <person name="vanDePas-Schoonen K.T."/>
            <person name="Harhangi H.R."/>
            <person name="vanNiftrik L."/>
            <person name="Schmid M."/>
            <person name="Keltjens J."/>
            <person name="vanDeVossenberg J."/>
            <person name="Kartal B."/>
            <person name="Meier H."/>
            <person name="Frishman D."/>
            <person name="Huynen M.A."/>
            <person name="Mewes H."/>
            <person name="Weissenbach J."/>
            <person name="Jetten M.S.M."/>
            <person name="Wagner M."/>
            <person name="LePaslier D."/>
        </authorList>
    </citation>
    <scope>NUCLEOTIDE SEQUENCE</scope>
</reference>
<accession>Q1PWP3</accession>
<evidence type="ECO:0000313" key="1">
    <source>
        <dbReference type="EMBL" id="CAJ71647.1"/>
    </source>
</evidence>
<dbReference type="InterPro" id="IPR020271">
    <property type="entry name" value="Uncharacterised_MJ1172"/>
</dbReference>
<protein>
    <submittedName>
        <fullName evidence="1">Uncharacterized protein</fullName>
    </submittedName>
</protein>